<comment type="similarity">
    <text evidence="2">Belongs to the secreted frizzled-related protein (sFRP) family.</text>
</comment>
<dbReference type="GO" id="GO:0030514">
    <property type="term" value="P:negative regulation of BMP signaling pathway"/>
    <property type="evidence" value="ECO:0007669"/>
    <property type="project" value="Ensembl"/>
</dbReference>
<dbReference type="GO" id="GO:0071392">
    <property type="term" value="P:cellular response to estradiol stimulus"/>
    <property type="evidence" value="ECO:0007669"/>
    <property type="project" value="Ensembl"/>
</dbReference>
<dbReference type="GO" id="GO:0001649">
    <property type="term" value="P:osteoblast differentiation"/>
    <property type="evidence" value="ECO:0007669"/>
    <property type="project" value="Ensembl"/>
</dbReference>
<dbReference type="GO" id="GO:0071380">
    <property type="term" value="P:cellular response to prostaglandin E stimulus"/>
    <property type="evidence" value="ECO:0007669"/>
    <property type="project" value="Ensembl"/>
</dbReference>
<dbReference type="GO" id="GO:0010975">
    <property type="term" value="P:regulation of neuron projection development"/>
    <property type="evidence" value="ECO:0007669"/>
    <property type="project" value="Ensembl"/>
</dbReference>
<name>A0A8B9BCG5_9AVES</name>
<dbReference type="GO" id="GO:0045880">
    <property type="term" value="P:positive regulation of smoothened signaling pathway"/>
    <property type="evidence" value="ECO:0007669"/>
    <property type="project" value="Ensembl"/>
</dbReference>
<dbReference type="GO" id="GO:0060070">
    <property type="term" value="P:canonical Wnt signaling pathway"/>
    <property type="evidence" value="ECO:0007669"/>
    <property type="project" value="Ensembl"/>
</dbReference>
<dbReference type="Gene3D" id="1.10.2000.10">
    <property type="entry name" value="Frizzled cysteine-rich domain"/>
    <property type="match status" value="1"/>
</dbReference>
<evidence type="ECO:0000259" key="13">
    <source>
        <dbReference type="PROSITE" id="PS50038"/>
    </source>
</evidence>
<dbReference type="GO" id="GO:0010719">
    <property type="term" value="P:negative regulation of epithelial to mesenchymal transition"/>
    <property type="evidence" value="ECO:0007669"/>
    <property type="project" value="Ensembl"/>
</dbReference>
<dbReference type="GO" id="GO:0009986">
    <property type="term" value="C:cell surface"/>
    <property type="evidence" value="ECO:0007669"/>
    <property type="project" value="Ensembl"/>
</dbReference>
<reference evidence="14" key="2">
    <citation type="submission" date="2025-09" db="UniProtKB">
        <authorList>
            <consortium name="Ensembl"/>
        </authorList>
    </citation>
    <scope>IDENTIFICATION</scope>
</reference>
<evidence type="ECO:0000256" key="1">
    <source>
        <dbReference type="ARBA" id="ARBA00004613"/>
    </source>
</evidence>
<dbReference type="GO" id="GO:0008201">
    <property type="term" value="F:heparin binding"/>
    <property type="evidence" value="ECO:0007669"/>
    <property type="project" value="Ensembl"/>
</dbReference>
<dbReference type="GO" id="GO:0004197">
    <property type="term" value="F:cysteine-type endopeptidase activity"/>
    <property type="evidence" value="ECO:0007669"/>
    <property type="project" value="Ensembl"/>
</dbReference>
<dbReference type="SMART" id="SM00063">
    <property type="entry name" value="FRI"/>
    <property type="match status" value="1"/>
</dbReference>
<dbReference type="GO" id="GO:0008585">
    <property type="term" value="P:female gonad development"/>
    <property type="evidence" value="ECO:0007669"/>
    <property type="project" value="Ensembl"/>
</dbReference>
<feature type="chain" id="PRO_5034989909" evidence="12">
    <location>
        <begin position="29"/>
        <end position="388"/>
    </location>
</feature>
<dbReference type="GO" id="GO:0045892">
    <property type="term" value="P:negative regulation of DNA-templated transcription"/>
    <property type="evidence" value="ECO:0007669"/>
    <property type="project" value="Ensembl"/>
</dbReference>
<dbReference type="GO" id="GO:0030279">
    <property type="term" value="P:negative regulation of ossification"/>
    <property type="evidence" value="ECO:0007669"/>
    <property type="project" value="Ensembl"/>
</dbReference>
<comment type="subcellular location">
    <subcellularLocation>
        <location evidence="1">Secreted</location>
    </subcellularLocation>
</comment>
<dbReference type="GO" id="GO:0042802">
    <property type="term" value="F:identical protein binding"/>
    <property type="evidence" value="ECO:0007669"/>
    <property type="project" value="Ensembl"/>
</dbReference>
<dbReference type="GO" id="GO:0060218">
    <property type="term" value="P:hematopoietic stem cell differentiation"/>
    <property type="evidence" value="ECO:0007669"/>
    <property type="project" value="Ensembl"/>
</dbReference>
<dbReference type="GO" id="GO:0045668">
    <property type="term" value="P:negative regulation of osteoblast differentiation"/>
    <property type="evidence" value="ECO:0007669"/>
    <property type="project" value="Ensembl"/>
</dbReference>
<organism evidence="14 15">
    <name type="scientific">Anser brachyrhynchus</name>
    <name type="common">Pink-footed goose</name>
    <dbReference type="NCBI Taxonomy" id="132585"/>
    <lineage>
        <taxon>Eukaryota</taxon>
        <taxon>Metazoa</taxon>
        <taxon>Chordata</taxon>
        <taxon>Craniata</taxon>
        <taxon>Vertebrata</taxon>
        <taxon>Euteleostomi</taxon>
        <taxon>Archelosauria</taxon>
        <taxon>Archosauria</taxon>
        <taxon>Dinosauria</taxon>
        <taxon>Saurischia</taxon>
        <taxon>Theropoda</taxon>
        <taxon>Coelurosauria</taxon>
        <taxon>Aves</taxon>
        <taxon>Neognathae</taxon>
        <taxon>Galloanserae</taxon>
        <taxon>Anseriformes</taxon>
        <taxon>Anatidae</taxon>
        <taxon>Anserinae</taxon>
        <taxon>Anser</taxon>
    </lineage>
</organism>
<keyword evidence="5" id="KW-0879">Wnt signaling pathway</keyword>
<dbReference type="GO" id="GO:0030336">
    <property type="term" value="P:negative regulation of cell migration"/>
    <property type="evidence" value="ECO:0007669"/>
    <property type="project" value="Ensembl"/>
</dbReference>
<dbReference type="GO" id="GO:0005109">
    <property type="term" value="F:frizzled binding"/>
    <property type="evidence" value="ECO:0007669"/>
    <property type="project" value="Ensembl"/>
</dbReference>
<dbReference type="GO" id="GO:2000270">
    <property type="term" value="P:negative regulation of fibroblast apoptotic process"/>
    <property type="evidence" value="ECO:0007669"/>
    <property type="project" value="Ensembl"/>
</dbReference>
<dbReference type="GO" id="GO:0008584">
    <property type="term" value="P:male gonad development"/>
    <property type="evidence" value="ECO:0007669"/>
    <property type="project" value="Ensembl"/>
</dbReference>
<dbReference type="GO" id="GO:0045600">
    <property type="term" value="P:positive regulation of fat cell differentiation"/>
    <property type="evidence" value="ECO:0007669"/>
    <property type="project" value="Ensembl"/>
</dbReference>
<dbReference type="Ensembl" id="ENSABRT00000003172.1">
    <property type="protein sequence ID" value="ENSABRP00000002143.1"/>
    <property type="gene ID" value="ENSABRG00000002129.1"/>
</dbReference>
<dbReference type="InterPro" id="IPR041760">
    <property type="entry name" value="SFRP1_CRD"/>
</dbReference>
<dbReference type="GO" id="GO:0045893">
    <property type="term" value="P:positive regulation of DNA-templated transcription"/>
    <property type="evidence" value="ECO:0007669"/>
    <property type="project" value="Ensembl"/>
</dbReference>
<dbReference type="GO" id="GO:0045671">
    <property type="term" value="P:negative regulation of osteoclast differentiation"/>
    <property type="evidence" value="ECO:0007669"/>
    <property type="project" value="Ensembl"/>
</dbReference>
<dbReference type="GO" id="GO:2000052">
    <property type="term" value="P:positive regulation of non-canonical Wnt signaling pathway"/>
    <property type="evidence" value="ECO:0007669"/>
    <property type="project" value="Ensembl"/>
</dbReference>
<dbReference type="GO" id="GO:0071456">
    <property type="term" value="P:cellular response to hypoxia"/>
    <property type="evidence" value="ECO:0007669"/>
    <property type="project" value="Ensembl"/>
</dbReference>
<dbReference type="GO" id="GO:0090246">
    <property type="term" value="P:convergent extension involved in somitogenesis"/>
    <property type="evidence" value="ECO:0007669"/>
    <property type="project" value="Ensembl"/>
</dbReference>
<evidence type="ECO:0000313" key="15">
    <source>
        <dbReference type="Proteomes" id="UP000694426"/>
    </source>
</evidence>
<feature type="disulfide bond" evidence="10">
    <location>
        <begin position="65"/>
        <end position="111"/>
    </location>
</feature>
<dbReference type="GO" id="GO:0090175">
    <property type="term" value="P:regulation of establishment of planar polarity"/>
    <property type="evidence" value="ECO:0007669"/>
    <property type="project" value="Ensembl"/>
</dbReference>
<dbReference type="GO" id="GO:0001657">
    <property type="term" value="P:ureteric bud development"/>
    <property type="evidence" value="ECO:0007669"/>
    <property type="project" value="Ensembl"/>
</dbReference>
<dbReference type="GO" id="GO:1904956">
    <property type="term" value="P:regulation of midbrain dopaminergic neuron differentiation"/>
    <property type="evidence" value="ECO:0007669"/>
    <property type="project" value="Ensembl"/>
</dbReference>
<keyword evidence="15" id="KW-1185">Reference proteome</keyword>
<dbReference type="PANTHER" id="PTHR11309:SF87">
    <property type="entry name" value="SECRETED FRIZZLED-RELATED PROTEIN 1"/>
    <property type="match status" value="1"/>
</dbReference>
<dbReference type="GeneTree" id="ENSGT00940000159875"/>
<dbReference type="InterPro" id="IPR036790">
    <property type="entry name" value="Frizzled_dom_sf"/>
</dbReference>
<dbReference type="GO" id="GO:0090090">
    <property type="term" value="P:negative regulation of canonical Wnt signaling pathway"/>
    <property type="evidence" value="ECO:0007669"/>
    <property type="project" value="Ensembl"/>
</dbReference>
<keyword evidence="7" id="KW-0221">Differentiation</keyword>
<dbReference type="GO" id="GO:0071542">
    <property type="term" value="P:dopaminergic neuron differentiation"/>
    <property type="evidence" value="ECO:0007669"/>
    <property type="project" value="Ensembl"/>
</dbReference>
<keyword evidence="8 10" id="KW-1015">Disulfide bond</keyword>
<dbReference type="GO" id="GO:0009950">
    <property type="term" value="P:dorsal/ventral axis specification"/>
    <property type="evidence" value="ECO:0007669"/>
    <property type="project" value="Ensembl"/>
</dbReference>
<dbReference type="GO" id="GO:0071391">
    <property type="term" value="P:cellular response to estrogen stimulus"/>
    <property type="evidence" value="ECO:0007669"/>
    <property type="project" value="Ensembl"/>
</dbReference>
<dbReference type="GO" id="GO:0071560">
    <property type="term" value="P:cellular response to transforming growth factor beta stimulus"/>
    <property type="evidence" value="ECO:0007669"/>
    <property type="project" value="Ensembl"/>
</dbReference>
<dbReference type="PROSITE" id="PS51257">
    <property type="entry name" value="PROKAR_LIPOPROTEIN"/>
    <property type="match status" value="1"/>
</dbReference>
<dbReference type="GO" id="GO:0071356">
    <property type="term" value="P:cellular response to tumor necrosis factor"/>
    <property type="evidence" value="ECO:0007669"/>
    <property type="project" value="Ensembl"/>
</dbReference>
<dbReference type="GO" id="GO:0046851">
    <property type="term" value="P:negative regulation of bone remodeling"/>
    <property type="evidence" value="ECO:0007669"/>
    <property type="project" value="Ensembl"/>
</dbReference>
<dbReference type="GO" id="GO:0008284">
    <property type="term" value="P:positive regulation of cell population proliferation"/>
    <property type="evidence" value="ECO:0007669"/>
    <property type="project" value="Ensembl"/>
</dbReference>
<keyword evidence="3" id="KW-0217">Developmental protein</keyword>
<dbReference type="GO" id="GO:0009267">
    <property type="term" value="P:cellular response to starvation"/>
    <property type="evidence" value="ECO:0007669"/>
    <property type="project" value="Ensembl"/>
</dbReference>
<evidence type="ECO:0000256" key="8">
    <source>
        <dbReference type="ARBA" id="ARBA00023157"/>
    </source>
</evidence>
<dbReference type="GO" id="GO:0090244">
    <property type="term" value="P:Wnt signaling pathway involved in somitogenesis"/>
    <property type="evidence" value="ECO:0007669"/>
    <property type="project" value="Ensembl"/>
</dbReference>
<evidence type="ECO:0000256" key="4">
    <source>
        <dbReference type="ARBA" id="ARBA00022525"/>
    </source>
</evidence>
<dbReference type="GO" id="GO:0035019">
    <property type="term" value="P:somatic stem cell population maintenance"/>
    <property type="evidence" value="ECO:0007669"/>
    <property type="project" value="Ensembl"/>
</dbReference>
<accession>A0A8B9BCG5</accession>
<dbReference type="GO" id="GO:0071305">
    <property type="term" value="P:cellular response to vitamin D"/>
    <property type="evidence" value="ECO:0007669"/>
    <property type="project" value="Ensembl"/>
</dbReference>
<sequence>MGRVRGACGPALRALLSLAAGLLACGEGSEYDYVSYQSDLGPYPGGRFYTKPHQCVAIPADLRLCHSVGYDKMVLPNLLDHETMAEVKHQASSWVPLLNKNCHMGTQVFLCSLFAPVCLDRPVYPCRWLCEAVRDSCEPVMQFFGFFWPEMLKCDQFPQDDVCIAMTAPNATEVSRPKGTTVCPPCDNEMKSEAIVEHLCASEFGKESVPAASPRWQGSGARKGGGTWYPGTRASRSLSRHLGRPRQCPGQQAGCTVCLEGISPLPPKQEPGHQQGATAASVSLPIPGVPADSCSPCPEASVPLDVSVGAWREGRVRGRVLLGSPVGMAGAGVLVAAWCLHLASPPALVLQRGRQLCGGLCLDISHARLPCSPGSLLAKLRSACQVQV</sequence>
<dbReference type="PANTHER" id="PTHR11309">
    <property type="entry name" value="FRIZZLED"/>
    <property type="match status" value="1"/>
</dbReference>
<keyword evidence="9" id="KW-0325">Glycoprotein</keyword>
<dbReference type="GO" id="GO:0097191">
    <property type="term" value="P:extrinsic apoptotic signaling pathway"/>
    <property type="evidence" value="ECO:0007669"/>
    <property type="project" value="Ensembl"/>
</dbReference>
<dbReference type="GO" id="GO:0010629">
    <property type="term" value="P:negative regulation of gene expression"/>
    <property type="evidence" value="ECO:0007669"/>
    <property type="project" value="Ensembl"/>
</dbReference>
<dbReference type="PROSITE" id="PS50038">
    <property type="entry name" value="FZ"/>
    <property type="match status" value="1"/>
</dbReference>
<dbReference type="InterPro" id="IPR015526">
    <property type="entry name" value="Frizzled/SFRP"/>
</dbReference>
<dbReference type="GO" id="GO:0001843">
    <property type="term" value="P:neural tube closure"/>
    <property type="evidence" value="ECO:0007669"/>
    <property type="project" value="Ensembl"/>
</dbReference>
<dbReference type="GO" id="GO:0005829">
    <property type="term" value="C:cytosol"/>
    <property type="evidence" value="ECO:0007669"/>
    <property type="project" value="Ensembl"/>
</dbReference>
<evidence type="ECO:0000256" key="7">
    <source>
        <dbReference type="ARBA" id="ARBA00022782"/>
    </source>
</evidence>
<protein>
    <submittedName>
        <fullName evidence="14">Secreted frizzled related protein 1</fullName>
    </submittedName>
</protein>
<dbReference type="GO" id="GO:0010564">
    <property type="term" value="P:regulation of cell cycle process"/>
    <property type="evidence" value="ECO:0007669"/>
    <property type="project" value="Ensembl"/>
</dbReference>
<comment type="caution">
    <text evidence="10">Lacks conserved residue(s) required for the propagation of feature annotation.</text>
</comment>
<dbReference type="GO" id="GO:0030308">
    <property type="term" value="P:negative regulation of cell growth"/>
    <property type="evidence" value="ECO:0007669"/>
    <property type="project" value="Ensembl"/>
</dbReference>
<keyword evidence="4" id="KW-0964">Secreted</keyword>
<evidence type="ECO:0000256" key="5">
    <source>
        <dbReference type="ARBA" id="ARBA00022687"/>
    </source>
</evidence>
<feature type="signal peptide" evidence="12">
    <location>
        <begin position="1"/>
        <end position="28"/>
    </location>
</feature>
<dbReference type="GO" id="GO:1902043">
    <property type="term" value="P:positive regulation of extrinsic apoptotic signaling pathway via death domain receptors"/>
    <property type="evidence" value="ECO:0007669"/>
    <property type="project" value="Ensembl"/>
</dbReference>
<dbReference type="GO" id="GO:0030509">
    <property type="term" value="P:BMP signaling pathway"/>
    <property type="evidence" value="ECO:0007669"/>
    <property type="project" value="Ensembl"/>
</dbReference>
<dbReference type="GO" id="GO:2000271">
    <property type="term" value="P:positive regulation of fibroblast apoptotic process"/>
    <property type="evidence" value="ECO:0007669"/>
    <property type="project" value="Ensembl"/>
</dbReference>
<dbReference type="GO" id="GO:0009410">
    <property type="term" value="P:response to xenobiotic stimulus"/>
    <property type="evidence" value="ECO:0007669"/>
    <property type="project" value="Ensembl"/>
</dbReference>
<dbReference type="GO" id="GO:0030307">
    <property type="term" value="P:positive regulation of cell growth"/>
    <property type="evidence" value="ECO:0007669"/>
    <property type="project" value="Ensembl"/>
</dbReference>
<evidence type="ECO:0000313" key="14">
    <source>
        <dbReference type="Ensembl" id="ENSABRP00000002143.1"/>
    </source>
</evidence>
<dbReference type="GO" id="GO:0031012">
    <property type="term" value="C:extracellular matrix"/>
    <property type="evidence" value="ECO:0007669"/>
    <property type="project" value="Ensembl"/>
</dbReference>
<evidence type="ECO:0000256" key="11">
    <source>
        <dbReference type="SAM" id="MobiDB-lite"/>
    </source>
</evidence>
<evidence type="ECO:0000256" key="9">
    <source>
        <dbReference type="ARBA" id="ARBA00023180"/>
    </source>
</evidence>
<dbReference type="GO" id="GO:0071481">
    <property type="term" value="P:cellular response to X-ray"/>
    <property type="evidence" value="ECO:0007669"/>
    <property type="project" value="Ensembl"/>
</dbReference>
<dbReference type="GO" id="GO:0048147">
    <property type="term" value="P:negative regulation of fibroblast proliferation"/>
    <property type="evidence" value="ECO:0007669"/>
    <property type="project" value="Ensembl"/>
</dbReference>
<evidence type="ECO:0000256" key="3">
    <source>
        <dbReference type="ARBA" id="ARBA00022473"/>
    </source>
</evidence>
<dbReference type="GO" id="GO:0014034">
    <property type="term" value="P:neural crest cell fate commitment"/>
    <property type="evidence" value="ECO:0007669"/>
    <property type="project" value="Ensembl"/>
</dbReference>
<dbReference type="GO" id="GO:0045578">
    <property type="term" value="P:negative regulation of B cell differentiation"/>
    <property type="evidence" value="ECO:0007669"/>
    <property type="project" value="Ensembl"/>
</dbReference>
<dbReference type="GO" id="GO:0048546">
    <property type="term" value="P:digestive tract morphogenesis"/>
    <property type="evidence" value="ECO:0007669"/>
    <property type="project" value="Ensembl"/>
</dbReference>
<dbReference type="GO" id="GO:0030316">
    <property type="term" value="P:osteoclast differentiation"/>
    <property type="evidence" value="ECO:0007669"/>
    <property type="project" value="Ensembl"/>
</dbReference>
<dbReference type="GO" id="GO:0071347">
    <property type="term" value="P:cellular response to interleukin-1"/>
    <property type="evidence" value="ECO:0007669"/>
    <property type="project" value="Ensembl"/>
</dbReference>
<dbReference type="GO" id="GO:0060346">
    <property type="term" value="P:bone trabecula formation"/>
    <property type="evidence" value="ECO:0007669"/>
    <property type="project" value="Ensembl"/>
</dbReference>
<gene>
    <name evidence="14" type="primary">SFRP1</name>
</gene>
<keyword evidence="6 12" id="KW-0732">Signal</keyword>
<feature type="disulfide bond" evidence="10">
    <location>
        <begin position="130"/>
        <end position="154"/>
    </location>
</feature>
<dbReference type="GO" id="GO:0090263">
    <property type="term" value="P:positive regulation of canonical Wnt signaling pathway"/>
    <property type="evidence" value="ECO:0007669"/>
    <property type="project" value="Ensembl"/>
</dbReference>
<dbReference type="Pfam" id="PF01392">
    <property type="entry name" value="Fz"/>
    <property type="match status" value="1"/>
</dbReference>
<dbReference type="AlphaFoldDB" id="A0A8B9BCG5"/>
<dbReference type="GO" id="GO:0005615">
    <property type="term" value="C:extracellular space"/>
    <property type="evidence" value="ECO:0007669"/>
    <property type="project" value="Ensembl"/>
</dbReference>
<dbReference type="Proteomes" id="UP000694426">
    <property type="component" value="Unplaced"/>
</dbReference>
<evidence type="ECO:0000256" key="2">
    <source>
        <dbReference type="ARBA" id="ARBA00010054"/>
    </source>
</evidence>
<reference evidence="14" key="1">
    <citation type="submission" date="2025-08" db="UniProtKB">
        <authorList>
            <consortium name="Ensembl"/>
        </authorList>
    </citation>
    <scope>IDENTIFICATION</scope>
</reference>
<dbReference type="SUPFAM" id="SSF63501">
    <property type="entry name" value="Frizzled cysteine-rich domain"/>
    <property type="match status" value="1"/>
</dbReference>
<evidence type="ECO:0000256" key="10">
    <source>
        <dbReference type="PROSITE-ProRule" id="PRU00090"/>
    </source>
</evidence>
<feature type="region of interest" description="Disordered" evidence="11">
    <location>
        <begin position="211"/>
        <end position="230"/>
    </location>
</feature>
<dbReference type="InterPro" id="IPR020067">
    <property type="entry name" value="Frizzled_dom"/>
</dbReference>
<dbReference type="GO" id="GO:0060766">
    <property type="term" value="P:negative regulation of androgen receptor signaling pathway"/>
    <property type="evidence" value="ECO:0007669"/>
    <property type="project" value="Ensembl"/>
</dbReference>
<evidence type="ECO:0000256" key="12">
    <source>
        <dbReference type="SAM" id="SignalP"/>
    </source>
</evidence>
<dbReference type="GO" id="GO:0060071">
    <property type="term" value="P:Wnt signaling pathway, planar cell polarity pathway"/>
    <property type="evidence" value="ECO:0007669"/>
    <property type="project" value="Ensembl"/>
</dbReference>
<dbReference type="FunFam" id="1.10.2000.10:FF:000001">
    <property type="entry name" value="secreted frizzled-related protein 2"/>
    <property type="match status" value="1"/>
</dbReference>
<dbReference type="GO" id="GO:0033689">
    <property type="term" value="P:negative regulation of osteoblast proliferation"/>
    <property type="evidence" value="ECO:0007669"/>
    <property type="project" value="Ensembl"/>
</dbReference>
<dbReference type="GO" id="GO:0017147">
    <property type="term" value="F:Wnt-protein binding"/>
    <property type="evidence" value="ECO:0007669"/>
    <property type="project" value="Ensembl"/>
</dbReference>
<proteinExistence type="inferred from homology"/>
<evidence type="ECO:0000256" key="6">
    <source>
        <dbReference type="ARBA" id="ARBA00022729"/>
    </source>
</evidence>
<feature type="domain" description="FZ" evidence="13">
    <location>
        <begin position="50"/>
        <end position="166"/>
    </location>
</feature>
<dbReference type="CDD" id="cd07443">
    <property type="entry name" value="CRD_SFRP1"/>
    <property type="match status" value="1"/>
</dbReference>
<dbReference type="GO" id="GO:0050680">
    <property type="term" value="P:negative regulation of epithelial cell proliferation"/>
    <property type="evidence" value="ECO:0007669"/>
    <property type="project" value="Ensembl"/>
</dbReference>